<reference evidence="1 2" key="1">
    <citation type="journal article" date="2010" name="BMC Genomics">
        <title>Metabolic flexibility revealed in the genome of the cyst-forming alpha-1 proteobacterium Rhodospirillum centenum.</title>
        <authorList>
            <person name="Lu Y.K."/>
            <person name="Marden J."/>
            <person name="Han M."/>
            <person name="Swingley W.D."/>
            <person name="Mastrian S.D."/>
            <person name="Chowdhury S.R."/>
            <person name="Hao J."/>
            <person name="Helmy T."/>
            <person name="Kim S."/>
            <person name="Kurdoglu A.A."/>
            <person name="Matthies H.J."/>
            <person name="Rollo D."/>
            <person name="Stothard P."/>
            <person name="Blankenship R.E."/>
            <person name="Bauer C.E."/>
            <person name="Touchman J.W."/>
        </authorList>
    </citation>
    <scope>NUCLEOTIDE SEQUENCE [LARGE SCALE GENOMIC DNA]</scope>
    <source>
        <strain evidence="2">ATCC 51521 / SW</strain>
    </source>
</reference>
<accession>B6IPT8</accession>
<dbReference type="HOGENOM" id="CLU_3275779_0_0_5"/>
<dbReference type="EMBL" id="CP000613">
    <property type="protein sequence ID" value="ACI97474.1"/>
    <property type="molecule type" value="Genomic_DNA"/>
</dbReference>
<dbReference type="RefSeq" id="WP_012565265.1">
    <property type="nucleotide sequence ID" value="NC_011420.2"/>
</dbReference>
<dbReference type="KEGG" id="rce:RC1_0023"/>
<name>B6IPT8_RHOCS</name>
<dbReference type="AlphaFoldDB" id="B6IPT8"/>
<evidence type="ECO:0000313" key="2">
    <source>
        <dbReference type="Proteomes" id="UP000001591"/>
    </source>
</evidence>
<organism evidence="1 2">
    <name type="scientific">Rhodospirillum centenum (strain ATCC 51521 / SW)</name>
    <dbReference type="NCBI Taxonomy" id="414684"/>
    <lineage>
        <taxon>Bacteria</taxon>
        <taxon>Pseudomonadati</taxon>
        <taxon>Pseudomonadota</taxon>
        <taxon>Alphaproteobacteria</taxon>
        <taxon>Rhodospirillales</taxon>
        <taxon>Rhodospirillaceae</taxon>
        <taxon>Rhodospirillum</taxon>
    </lineage>
</organism>
<sequence length="41" mass="4494">MEPDLPGEVLLGLAFVEEARPWRDCWPSLSVAGEVPRAGWG</sequence>
<proteinExistence type="predicted"/>
<keyword evidence="2" id="KW-1185">Reference proteome</keyword>
<protein>
    <submittedName>
        <fullName evidence="1">Uncharacterized protein</fullName>
    </submittedName>
</protein>
<dbReference type="Proteomes" id="UP000001591">
    <property type="component" value="Chromosome"/>
</dbReference>
<gene>
    <name evidence="1" type="ordered locus">RC1_0023</name>
</gene>
<evidence type="ECO:0000313" key="1">
    <source>
        <dbReference type="EMBL" id="ACI97474.1"/>
    </source>
</evidence>